<dbReference type="Proteomes" id="UP000290567">
    <property type="component" value="Unassembled WGS sequence"/>
</dbReference>
<dbReference type="InterPro" id="IPR008948">
    <property type="entry name" value="L-Aspartase-like"/>
</dbReference>
<keyword evidence="1 3" id="KW-0456">Lyase</keyword>
<evidence type="ECO:0000256" key="1">
    <source>
        <dbReference type="ARBA" id="ARBA00023239"/>
    </source>
</evidence>
<feature type="domain" description="Fumarate lyase N-terminal" evidence="2">
    <location>
        <begin position="11"/>
        <end position="340"/>
    </location>
</feature>
<dbReference type="OrthoDB" id="9802809at2"/>
<dbReference type="Pfam" id="PF00206">
    <property type="entry name" value="Lyase_1"/>
    <property type="match status" value="1"/>
</dbReference>
<dbReference type="InterPro" id="IPR000362">
    <property type="entry name" value="Fumarate_lyase_fam"/>
</dbReference>
<dbReference type="FunFam" id="1.10.275.10:FF:000001">
    <property type="entry name" value="Fumarate hydratase, mitochondrial"/>
    <property type="match status" value="1"/>
</dbReference>
<dbReference type="PROSITE" id="PS00163">
    <property type="entry name" value="FUMARATE_LYASES"/>
    <property type="match status" value="1"/>
</dbReference>
<name>A0A4P5PDF3_9ENTE</name>
<dbReference type="PANTHER" id="PTHR42696">
    <property type="entry name" value="ASPARTATE AMMONIA-LYASE"/>
    <property type="match status" value="1"/>
</dbReference>
<dbReference type="GO" id="GO:0008797">
    <property type="term" value="F:aspartate ammonia-lyase activity"/>
    <property type="evidence" value="ECO:0007669"/>
    <property type="project" value="TreeGrafter"/>
</dbReference>
<dbReference type="GO" id="GO:0006531">
    <property type="term" value="P:aspartate metabolic process"/>
    <property type="evidence" value="ECO:0007669"/>
    <property type="project" value="TreeGrafter"/>
</dbReference>
<dbReference type="Gene3D" id="1.10.275.10">
    <property type="entry name" value="Fumarase/aspartase (N-terminal domain)"/>
    <property type="match status" value="1"/>
</dbReference>
<dbReference type="GO" id="GO:0005829">
    <property type="term" value="C:cytosol"/>
    <property type="evidence" value="ECO:0007669"/>
    <property type="project" value="TreeGrafter"/>
</dbReference>
<gene>
    <name evidence="3" type="primary">ansB</name>
    <name evidence="3" type="ORF">NRIC_19490</name>
</gene>
<comment type="caution">
    <text evidence="3">The sequence shown here is derived from an EMBL/GenBank/DDBJ whole genome shotgun (WGS) entry which is preliminary data.</text>
</comment>
<proteinExistence type="predicted"/>
<dbReference type="PRINTS" id="PR00149">
    <property type="entry name" value="FUMRATELYASE"/>
</dbReference>
<dbReference type="Gene3D" id="1.20.200.10">
    <property type="entry name" value="Fumarase/aspartase (Central domain)"/>
    <property type="match status" value="1"/>
</dbReference>
<dbReference type="SUPFAM" id="SSF48557">
    <property type="entry name" value="L-aspartase-like"/>
    <property type="match status" value="1"/>
</dbReference>
<accession>A0A4P5PDF3</accession>
<protein>
    <submittedName>
        <fullName evidence="3">Aspartate ammonia-lyase</fullName>
    </submittedName>
</protein>
<dbReference type="PANTHER" id="PTHR42696:SF2">
    <property type="entry name" value="ASPARTATE AMMONIA-LYASE"/>
    <property type="match status" value="1"/>
</dbReference>
<dbReference type="EMBL" id="BJCC01000015">
    <property type="protein sequence ID" value="GCF94058.1"/>
    <property type="molecule type" value="Genomic_DNA"/>
</dbReference>
<organism evidence="3 4">
    <name type="scientific">Enterococcus florum</name>
    <dbReference type="NCBI Taxonomy" id="2480627"/>
    <lineage>
        <taxon>Bacteria</taxon>
        <taxon>Bacillati</taxon>
        <taxon>Bacillota</taxon>
        <taxon>Bacilli</taxon>
        <taxon>Lactobacillales</taxon>
        <taxon>Enterococcaceae</taxon>
        <taxon>Enterococcus</taxon>
    </lineage>
</organism>
<sequence>MKTRIETDSIGKRKLPKEAYYGIHAQRAKENFSISKEKLHPLLIKHLAHIKQAAARTNQLGGALPQTIGSAIETAAAEMAEGIWNEQIIVDSIQGGAGTSANMNVNEVLANRALELIGKEKGSYQIIHPNDHVNMCQSTNDVFPSAGKLAMAELLEQLLTELRYLDDSLFQKKLEFADVAKIGRTQLQEAVPTSLGASFGAFQAMIHRDILRIQAVREKLFTLNLSGTAIGTQVNTTKYYRQHILETLQHFYSDTLFLADDLVEATQNLDVFVEISGCLKTLAVGLSKICNDLRLLSSGPHSGFAELALPICQAGSSIMPGKINPVIPEVVSQVAFHVIGNDLTVTMAVEGGQLELNAFQPILFHDLFASIELLSNAGRTLTNSCILGIEANQNHCAETLANSDSLITAIAPLTGYEHATILLKEARKSKKPVSALIKNTKMMSDQRLAQFLDLPESHQPTGSD</sequence>
<dbReference type="InterPro" id="IPR020557">
    <property type="entry name" value="Fumarate_lyase_CS"/>
</dbReference>
<dbReference type="InterPro" id="IPR022761">
    <property type="entry name" value="Fumarate_lyase_N"/>
</dbReference>
<dbReference type="AlphaFoldDB" id="A0A4P5PDF3"/>
<dbReference type="InterPro" id="IPR051546">
    <property type="entry name" value="Aspartate_Ammonia-Lyase"/>
</dbReference>
<dbReference type="InterPro" id="IPR024083">
    <property type="entry name" value="Fumarase/histidase_N"/>
</dbReference>
<keyword evidence="4" id="KW-1185">Reference proteome</keyword>
<evidence type="ECO:0000313" key="3">
    <source>
        <dbReference type="EMBL" id="GCF94058.1"/>
    </source>
</evidence>
<dbReference type="RefSeq" id="WP_146622502.1">
    <property type="nucleotide sequence ID" value="NZ_BJCC01000015.1"/>
</dbReference>
<reference evidence="4" key="1">
    <citation type="submission" date="2019-02" db="EMBL/GenBank/DDBJ databases">
        <title>Draft genome sequence of Enterococcus sp. Gos25-1.</title>
        <authorList>
            <person name="Tanaka N."/>
            <person name="Shiwa Y."/>
            <person name="Fujita N."/>
        </authorList>
    </citation>
    <scope>NUCLEOTIDE SEQUENCE [LARGE SCALE GENOMIC DNA]</scope>
    <source>
        <strain evidence="4">Gos25-1</strain>
    </source>
</reference>
<dbReference type="NCBIfam" id="NF008909">
    <property type="entry name" value="PRK12273.1"/>
    <property type="match status" value="1"/>
</dbReference>
<evidence type="ECO:0000313" key="4">
    <source>
        <dbReference type="Proteomes" id="UP000290567"/>
    </source>
</evidence>
<dbReference type="FunFam" id="1.20.200.10:FF:000001">
    <property type="entry name" value="Fumarate hydratase, mitochondrial"/>
    <property type="match status" value="1"/>
</dbReference>
<evidence type="ECO:0000259" key="2">
    <source>
        <dbReference type="Pfam" id="PF00206"/>
    </source>
</evidence>